<dbReference type="PANTHER" id="PTHR32401:SF47">
    <property type="entry name" value="LEGUME LECTIN DOMAIN-CONTAINING PROTEIN"/>
    <property type="match status" value="1"/>
</dbReference>
<dbReference type="GO" id="GO:0030246">
    <property type="term" value="F:carbohydrate binding"/>
    <property type="evidence" value="ECO:0007669"/>
    <property type="project" value="UniProtKB-KW"/>
</dbReference>
<keyword evidence="2" id="KW-0430">Lectin</keyword>
<evidence type="ECO:0000313" key="5">
    <source>
        <dbReference type="Proteomes" id="UP000607653"/>
    </source>
</evidence>
<proteinExistence type="inferred from homology"/>
<reference evidence="4 5" key="1">
    <citation type="journal article" date="2020" name="Mol. Biol. Evol.">
        <title>Distinct Expression and Methylation Patterns for Genes with Different Fates following a Single Whole-Genome Duplication in Flowering Plants.</title>
        <authorList>
            <person name="Shi T."/>
            <person name="Rahmani R.S."/>
            <person name="Gugger P.F."/>
            <person name="Wang M."/>
            <person name="Li H."/>
            <person name="Zhang Y."/>
            <person name="Li Z."/>
            <person name="Wang Q."/>
            <person name="Van de Peer Y."/>
            <person name="Marchal K."/>
            <person name="Chen J."/>
        </authorList>
    </citation>
    <scope>NUCLEOTIDE SEQUENCE [LARGE SCALE GENOMIC DNA]</scope>
    <source>
        <tissue evidence="4">Leaf</tissue>
    </source>
</reference>
<dbReference type="EMBL" id="DUZY01000006">
    <property type="protein sequence ID" value="DAD43919.1"/>
    <property type="molecule type" value="Genomic_DNA"/>
</dbReference>
<dbReference type="InterPro" id="IPR019825">
    <property type="entry name" value="Lectin_legB_Mn/Ca_BS"/>
</dbReference>
<comment type="similarity">
    <text evidence="1">Belongs to the leguminous lectin family.</text>
</comment>
<evidence type="ECO:0000256" key="1">
    <source>
        <dbReference type="ARBA" id="ARBA00007606"/>
    </source>
</evidence>
<organism evidence="4 5">
    <name type="scientific">Nelumbo nucifera</name>
    <name type="common">Sacred lotus</name>
    <dbReference type="NCBI Taxonomy" id="4432"/>
    <lineage>
        <taxon>Eukaryota</taxon>
        <taxon>Viridiplantae</taxon>
        <taxon>Streptophyta</taxon>
        <taxon>Embryophyta</taxon>
        <taxon>Tracheophyta</taxon>
        <taxon>Spermatophyta</taxon>
        <taxon>Magnoliopsida</taxon>
        <taxon>Proteales</taxon>
        <taxon>Nelumbonaceae</taxon>
        <taxon>Nelumbo</taxon>
    </lineage>
</organism>
<sequence length="198" mass="22250">MENPYVYIVPEIVLQPSSFQVSVLNHGLLQITELPFGFSESPLCWVSYRGVLIIYPFCSTISFKFSSLCPNTQKIEYEGDASATSRGTDLTKDQINTNLQYSSGRATYKDPVHLWDKATGRLTDFTTNFSFFIRPTNKEAADGFAFFLAPNDYHLPRNSSGGFLGLLPYNNKAHNSSDVQIVAVEFDTFKNSWDVPES</sequence>
<dbReference type="PANTHER" id="PTHR32401">
    <property type="entry name" value="CONCANAVALIN A-LIKE LECTIN FAMILY PROTEIN"/>
    <property type="match status" value="1"/>
</dbReference>
<evidence type="ECO:0000256" key="2">
    <source>
        <dbReference type="ARBA" id="ARBA00022734"/>
    </source>
</evidence>
<accession>A0A822ZKM8</accession>
<dbReference type="Pfam" id="PF00139">
    <property type="entry name" value="Lectin_legB"/>
    <property type="match status" value="1"/>
</dbReference>
<dbReference type="Gene3D" id="2.60.120.200">
    <property type="match status" value="1"/>
</dbReference>
<dbReference type="PROSITE" id="PS00307">
    <property type="entry name" value="LECTIN_LEGUME_BETA"/>
    <property type="match status" value="1"/>
</dbReference>
<evidence type="ECO:0000313" key="4">
    <source>
        <dbReference type="EMBL" id="DAD43919.1"/>
    </source>
</evidence>
<dbReference type="SUPFAM" id="SSF49899">
    <property type="entry name" value="Concanavalin A-like lectins/glucanases"/>
    <property type="match status" value="1"/>
</dbReference>
<protein>
    <recommendedName>
        <fullName evidence="3">Legume lectin domain-containing protein</fullName>
    </recommendedName>
</protein>
<dbReference type="InterPro" id="IPR013320">
    <property type="entry name" value="ConA-like_dom_sf"/>
</dbReference>
<dbReference type="Proteomes" id="UP000607653">
    <property type="component" value="Unassembled WGS sequence"/>
</dbReference>
<evidence type="ECO:0000259" key="3">
    <source>
        <dbReference type="Pfam" id="PF00139"/>
    </source>
</evidence>
<name>A0A822ZKM8_NELNU</name>
<dbReference type="InterPro" id="IPR001220">
    <property type="entry name" value="Legume_lectin_dom"/>
</dbReference>
<dbReference type="AlphaFoldDB" id="A0A822ZKM8"/>
<feature type="domain" description="Legume lectin" evidence="3">
    <location>
        <begin position="61"/>
        <end position="196"/>
    </location>
</feature>
<comment type="caution">
    <text evidence="4">The sequence shown here is derived from an EMBL/GenBank/DDBJ whole genome shotgun (WGS) entry which is preliminary data.</text>
</comment>
<dbReference type="InterPro" id="IPR050258">
    <property type="entry name" value="Leguminous_Lectin"/>
</dbReference>
<gene>
    <name evidence="4" type="ORF">HUJ06_002149</name>
</gene>
<keyword evidence="5" id="KW-1185">Reference proteome</keyword>